<dbReference type="AlphaFoldDB" id="A0A401FSF6"/>
<evidence type="ECO:0000313" key="1">
    <source>
        <dbReference type="EMBL" id="GBC59899.1"/>
    </source>
</evidence>
<accession>A0A401FSF6</accession>
<evidence type="ECO:0000313" key="2">
    <source>
        <dbReference type="Proteomes" id="UP000288096"/>
    </source>
</evidence>
<name>A0A401FSF6_9BACT</name>
<sequence length="95" mass="10018">MVGRGYVPAKAVSAAAHKSAGISDGDVTPSYRLPIPAINCRDMFRCPSGALKNIPGDMYNDEGFAPGCKYLCNITLWGQAPVPALPGTITGKFFL</sequence>
<dbReference type="Proteomes" id="UP000288096">
    <property type="component" value="Unassembled WGS sequence"/>
</dbReference>
<organism evidence="1 2">
    <name type="scientific">Desulfonema ishimotonii</name>
    <dbReference type="NCBI Taxonomy" id="45657"/>
    <lineage>
        <taxon>Bacteria</taxon>
        <taxon>Pseudomonadati</taxon>
        <taxon>Thermodesulfobacteriota</taxon>
        <taxon>Desulfobacteria</taxon>
        <taxon>Desulfobacterales</taxon>
        <taxon>Desulfococcaceae</taxon>
        <taxon>Desulfonema</taxon>
    </lineage>
</organism>
<reference evidence="2" key="1">
    <citation type="submission" date="2017-11" db="EMBL/GenBank/DDBJ databases">
        <authorList>
            <person name="Watanabe M."/>
            <person name="Kojima H."/>
        </authorList>
    </citation>
    <scope>NUCLEOTIDE SEQUENCE [LARGE SCALE GENOMIC DNA]</scope>
    <source>
        <strain evidence="2">Tokyo 01</strain>
    </source>
</reference>
<proteinExistence type="predicted"/>
<comment type="caution">
    <text evidence="1">The sequence shown here is derived from an EMBL/GenBank/DDBJ whole genome shotgun (WGS) entry which is preliminary data.</text>
</comment>
<dbReference type="EMBL" id="BEXT01000001">
    <property type="protein sequence ID" value="GBC59899.1"/>
    <property type="molecule type" value="Genomic_DNA"/>
</dbReference>
<reference evidence="2" key="2">
    <citation type="submission" date="2019-01" db="EMBL/GenBank/DDBJ databases">
        <title>Genome sequence of Desulfonema ishimotonii strain Tokyo 01.</title>
        <authorList>
            <person name="Fukui M."/>
        </authorList>
    </citation>
    <scope>NUCLEOTIDE SEQUENCE [LARGE SCALE GENOMIC DNA]</scope>
    <source>
        <strain evidence="2">Tokyo 01</strain>
    </source>
</reference>
<protein>
    <submittedName>
        <fullName evidence="1">Uncharacterized protein</fullName>
    </submittedName>
</protein>
<keyword evidence="2" id="KW-1185">Reference proteome</keyword>
<gene>
    <name evidence="1" type="ORF">DENIS_0841</name>
</gene>